<comment type="similarity">
    <text evidence="1">Belongs to the ATP-dependent AMP-binding enzyme family.</text>
</comment>
<dbReference type="GO" id="GO:0016874">
    <property type="term" value="F:ligase activity"/>
    <property type="evidence" value="ECO:0007669"/>
    <property type="project" value="UniProtKB-KW"/>
</dbReference>
<gene>
    <name evidence="7" type="ORF">GNLVRS02_ARAD1C01716g</name>
</gene>
<dbReference type="PANTHER" id="PTHR43859">
    <property type="entry name" value="ACYL-ACTIVATING ENZYME"/>
    <property type="match status" value="1"/>
</dbReference>
<dbReference type="InterPro" id="IPR042099">
    <property type="entry name" value="ANL_N_sf"/>
</dbReference>
<sequence length="583" mass="65036">MTNARARLSVLTRHLTTSALSPEPVHIHQLNPTFFLPKAAEIEPNALAEVHKSRTNTDVRFTYRQFSARVVALAHYFKHHGYKRIAILGPNTPAHLETMFAATAAGGIVLGLNYRLSKTEITYKMDLGKADCVVVDSEFENLITPDSKRHVIVDLDDFSDATGANCQYAQAIKEGFEIAKQQLGFYPGEKHRNAHEDWVALHAENVEEDSLLGLFFTSGTTGKPKGVEYTHRGVYLAALSNVIEAGLNRQAAFGGHGRCKYLWTLPLFHAAGWTYPYSVTAVRGTHYLLRKVDVDRIWDLLIHEGITHFNAAPTVNTMLLNSEKAQKLPQEVHVIVAAAPPSSQLFHDMVAHNLYPVHMYGLTETYGPFTRSYFKEEWKDLPHHDMVDKLAHQGHAFLTSAKARVVRPDFTDVASDGKEMGEIIVRGNIVAKGYHNNPTATKESFDGWFKTGDLAVMHPNGAIQIQDRKKDIIISGGENISSVFVEGELSRHEAILECAVVGKPDKHYGEVPVAFVVLRRGYKEGTNFNTNDLVEWLKQQIGRYQVPRTVKVLDALPKTSTGKLRKNVLRDQLKEEAKSEGSG</sequence>
<proteinExistence type="inferred from homology"/>
<dbReference type="SUPFAM" id="SSF56801">
    <property type="entry name" value="Acetyl-CoA synthetase-like"/>
    <property type="match status" value="1"/>
</dbReference>
<evidence type="ECO:0000256" key="4">
    <source>
        <dbReference type="ARBA" id="ARBA00023098"/>
    </source>
</evidence>
<dbReference type="InterPro" id="IPR000873">
    <property type="entry name" value="AMP-dep_synth/lig_dom"/>
</dbReference>
<keyword evidence="3" id="KW-0276">Fatty acid metabolism</keyword>
<dbReference type="PROSITE" id="PS00455">
    <property type="entry name" value="AMP_BINDING"/>
    <property type="match status" value="1"/>
</dbReference>
<reference evidence="7" key="1">
    <citation type="submission" date="2014-02" db="EMBL/GenBank/DDBJ databases">
        <authorList>
            <person name="Genoscope - CEA"/>
        </authorList>
    </citation>
    <scope>NUCLEOTIDE SEQUENCE</scope>
    <source>
        <strain evidence="7">LS3</strain>
    </source>
</reference>
<dbReference type="AlphaFoldDB" id="A0A060SZ16"/>
<dbReference type="InterPro" id="IPR025110">
    <property type="entry name" value="AMP-bd_C"/>
</dbReference>
<evidence type="ECO:0000313" key="7">
    <source>
        <dbReference type="EMBL" id="CDP33968.1"/>
    </source>
</evidence>
<name>A0A060SZ16_BLAAD</name>
<evidence type="ECO:0000256" key="2">
    <source>
        <dbReference type="ARBA" id="ARBA00022598"/>
    </source>
</evidence>
<keyword evidence="2" id="KW-0436">Ligase</keyword>
<accession>A0A060SZ16</accession>
<protein>
    <submittedName>
        <fullName evidence="7">ARAD1C01716p</fullName>
    </submittedName>
</protein>
<dbReference type="PhylomeDB" id="A0A060SZ16"/>
<dbReference type="Gene3D" id="3.40.50.12780">
    <property type="entry name" value="N-terminal domain of ligase-like"/>
    <property type="match status" value="1"/>
</dbReference>
<feature type="domain" description="AMP-dependent synthetase/ligase" evidence="5">
    <location>
        <begin position="43"/>
        <end position="435"/>
    </location>
</feature>
<dbReference type="EMBL" id="HG937693">
    <property type="protein sequence ID" value="CDP33968.1"/>
    <property type="molecule type" value="Genomic_DNA"/>
</dbReference>
<evidence type="ECO:0000256" key="3">
    <source>
        <dbReference type="ARBA" id="ARBA00022832"/>
    </source>
</evidence>
<evidence type="ECO:0000256" key="1">
    <source>
        <dbReference type="ARBA" id="ARBA00006432"/>
    </source>
</evidence>
<organism evidence="7">
    <name type="scientific">Blastobotrys adeninivorans</name>
    <name type="common">Yeast</name>
    <name type="synonym">Arxula adeninivorans</name>
    <dbReference type="NCBI Taxonomy" id="409370"/>
    <lineage>
        <taxon>Eukaryota</taxon>
        <taxon>Fungi</taxon>
        <taxon>Dikarya</taxon>
        <taxon>Ascomycota</taxon>
        <taxon>Saccharomycotina</taxon>
        <taxon>Dipodascomycetes</taxon>
        <taxon>Dipodascales</taxon>
        <taxon>Trichomonascaceae</taxon>
        <taxon>Blastobotrys</taxon>
    </lineage>
</organism>
<dbReference type="Gene3D" id="3.30.300.30">
    <property type="match status" value="1"/>
</dbReference>
<keyword evidence="4" id="KW-0443">Lipid metabolism</keyword>
<dbReference type="Pfam" id="PF00501">
    <property type="entry name" value="AMP-binding"/>
    <property type="match status" value="1"/>
</dbReference>
<reference evidence="7" key="2">
    <citation type="submission" date="2014-06" db="EMBL/GenBank/DDBJ databases">
        <title>The complete genome of Blastobotrys (Arxula) adeninivorans LS3 - a yeast of biotechnological interest.</title>
        <authorList>
            <person name="Kunze G."/>
            <person name="Gaillardin C."/>
            <person name="Czernicka M."/>
            <person name="Durrens P."/>
            <person name="Martin T."/>
            <person name="Boer E."/>
            <person name="Gabaldon T."/>
            <person name="Cruz J."/>
            <person name="Talla E."/>
            <person name="Marck C."/>
            <person name="Goffeau A."/>
            <person name="Barbe V."/>
            <person name="Baret P."/>
            <person name="Baronian K."/>
            <person name="Beier S."/>
            <person name="Bleykasten C."/>
            <person name="Bode R."/>
            <person name="Casaregola S."/>
            <person name="Despons L."/>
            <person name="Fairhead C."/>
            <person name="Giersberg M."/>
            <person name="Gierski P."/>
            <person name="Hahnel U."/>
            <person name="Hartmann A."/>
            <person name="Jankowska D."/>
            <person name="Jubin C."/>
            <person name="Jung P."/>
            <person name="Lafontaine I."/>
            <person name="Leh-Louis V."/>
            <person name="Lemaire M."/>
            <person name="Marcet-Houben M."/>
            <person name="Mascher M."/>
            <person name="Morel G."/>
            <person name="Richard G.-F."/>
            <person name="Riechen J."/>
            <person name="Sacerdot C."/>
            <person name="Sarkar A."/>
            <person name="Savel G."/>
            <person name="Schacherer J."/>
            <person name="Sherman D."/>
            <person name="Straub M.-L."/>
            <person name="Stein N."/>
            <person name="Thierry A."/>
            <person name="Trautwein-Schult A."/>
            <person name="Westhof E."/>
            <person name="Worch S."/>
            <person name="Dujon B."/>
            <person name="Souciet J.-L."/>
            <person name="Wincker P."/>
            <person name="Scholz U."/>
            <person name="Neuveglise N."/>
        </authorList>
    </citation>
    <scope>NUCLEOTIDE SEQUENCE</scope>
    <source>
        <strain evidence="7">LS3</strain>
    </source>
</reference>
<dbReference type="InterPro" id="IPR045851">
    <property type="entry name" value="AMP-bd_C_sf"/>
</dbReference>
<evidence type="ECO:0000259" key="6">
    <source>
        <dbReference type="Pfam" id="PF13193"/>
    </source>
</evidence>
<dbReference type="FunFam" id="3.30.300.30:FF:000008">
    <property type="entry name" value="2,3-dihydroxybenzoate-AMP ligase"/>
    <property type="match status" value="1"/>
</dbReference>
<feature type="domain" description="AMP-binding enzyme C-terminal" evidence="6">
    <location>
        <begin position="485"/>
        <end position="563"/>
    </location>
</feature>
<dbReference type="InterPro" id="IPR020845">
    <property type="entry name" value="AMP-binding_CS"/>
</dbReference>
<dbReference type="GO" id="GO:0006631">
    <property type="term" value="P:fatty acid metabolic process"/>
    <property type="evidence" value="ECO:0007669"/>
    <property type="project" value="UniProtKB-KW"/>
</dbReference>
<dbReference type="Pfam" id="PF13193">
    <property type="entry name" value="AMP-binding_C"/>
    <property type="match status" value="1"/>
</dbReference>
<evidence type="ECO:0000259" key="5">
    <source>
        <dbReference type="Pfam" id="PF00501"/>
    </source>
</evidence>
<dbReference type="PANTHER" id="PTHR43859:SF4">
    <property type="entry name" value="BUTANOATE--COA LIGASE AAE1-RELATED"/>
    <property type="match status" value="1"/>
</dbReference>